<dbReference type="InterPro" id="IPR044868">
    <property type="entry name" value="Rpn13/ADRM1_Pru"/>
</dbReference>
<organism evidence="4 5">
    <name type="scientific">Chloropicon primus</name>
    <dbReference type="NCBI Taxonomy" id="1764295"/>
    <lineage>
        <taxon>Eukaryota</taxon>
        <taxon>Viridiplantae</taxon>
        <taxon>Chlorophyta</taxon>
        <taxon>Chloropicophyceae</taxon>
        <taxon>Chloropicales</taxon>
        <taxon>Chloropicaceae</taxon>
        <taxon>Chloropicon</taxon>
    </lineage>
</organism>
<dbReference type="InterPro" id="IPR038633">
    <property type="entry name" value="Rpn13/ADRM1_Pru_sf"/>
</dbReference>
<dbReference type="Pfam" id="PF04683">
    <property type="entry name" value="Rpn13_ADRM1_Pru"/>
    <property type="match status" value="1"/>
</dbReference>
<sequence>MERERRRFSVKPCGGVVFIIDTSASMLNGDFGPSRWVAQKTLVQNICDSILSGSPEKQLSSFFGLVHSNTSKTALGVLPCKGNYLSLMESLESLTYNAEEDNSIDLSKSLRLLKLSLKQEGRAPPRVVILTSSVPSCEEPLVKISDKVGRVDCIYLRGANENAEEEADMREYCAQHFGKLLCLDPFDAYGQETWEWQEDLLCQLALSHKERSCPFDFNAEEGSTRFSHQRGLRFPDPHGKSRSTMKMVDSCRGESLDSYQHLSSDGFAHSWLPSYSNLAKKYEEKVLPGAWYLVIMDSLCKWQTVFSCKAGRMVSKASRHEPGKRVLEPRPRRGLLKLLYSADIDSWCMQWKQDDESEVVQGLPPLVAREREPEDELSIRFTGPSKIKLEAVPCETGEVIGAHLVSTPYKRQHVFFWLQEEFTSEHGGGAKGLVRKLEDAIRKEGQEHTSSSRNPLLTIGSEKIQFESVLLNLMSSCNSKTQQARCPISGKRGDGGMLNAKESNESEMGAMEEEDDLDKGFYSWTAKLDADLTDVERKLGSESNLAQMQTSHKAPPTAAGVPPGTEVNEEDSSMLFELD</sequence>
<feature type="domain" description="Pru" evidence="2">
    <location>
        <begin position="307"/>
        <end position="423"/>
    </location>
</feature>
<feature type="compositionally biased region" description="Acidic residues" evidence="1">
    <location>
        <begin position="567"/>
        <end position="579"/>
    </location>
</feature>
<name>A0A5B8MKU0_9CHLO</name>
<dbReference type="EMBL" id="CP031038">
    <property type="protein sequence ID" value="QDZ21073.1"/>
    <property type="molecule type" value="Genomic_DNA"/>
</dbReference>
<dbReference type="Proteomes" id="UP000316726">
    <property type="component" value="Chromosome 5"/>
</dbReference>
<accession>A0A5B8MKU0</accession>
<dbReference type="Gene3D" id="2.30.29.70">
    <property type="entry name" value="Proteasomal ubiquitin receptor Rpn13/ADRM1"/>
    <property type="match status" value="1"/>
</dbReference>
<evidence type="ECO:0000313" key="4">
    <source>
        <dbReference type="EMBL" id="QDZ21073.1"/>
    </source>
</evidence>
<protein>
    <submittedName>
        <fullName evidence="4">Uncharacterized protein</fullName>
    </submittedName>
</protein>
<dbReference type="Pfam" id="PF13519">
    <property type="entry name" value="VWA_2"/>
    <property type="match status" value="1"/>
</dbReference>
<dbReference type="InterPro" id="IPR036465">
    <property type="entry name" value="vWFA_dom_sf"/>
</dbReference>
<feature type="domain" description="VWFA" evidence="3">
    <location>
        <begin position="16"/>
        <end position="132"/>
    </location>
</feature>
<dbReference type="AlphaFoldDB" id="A0A5B8MKU0"/>
<evidence type="ECO:0000256" key="1">
    <source>
        <dbReference type="SAM" id="MobiDB-lite"/>
    </source>
</evidence>
<feature type="region of interest" description="Disordered" evidence="1">
    <location>
        <begin position="539"/>
        <end position="579"/>
    </location>
</feature>
<proteinExistence type="predicted"/>
<evidence type="ECO:0000259" key="2">
    <source>
        <dbReference type="Pfam" id="PF04683"/>
    </source>
</evidence>
<feature type="compositionally biased region" description="Low complexity" evidence="1">
    <location>
        <begin position="554"/>
        <end position="565"/>
    </location>
</feature>
<dbReference type="SUPFAM" id="SSF53300">
    <property type="entry name" value="vWA-like"/>
    <property type="match status" value="1"/>
</dbReference>
<dbReference type="OrthoDB" id="515557at2759"/>
<keyword evidence="5" id="KW-1185">Reference proteome</keyword>
<reference evidence="4 5" key="1">
    <citation type="submission" date="2018-07" db="EMBL/GenBank/DDBJ databases">
        <title>The complete nuclear genome of the prasinophyte Chloropicon primus (CCMP1205).</title>
        <authorList>
            <person name="Pombert J.-F."/>
            <person name="Otis C."/>
            <person name="Turmel M."/>
            <person name="Lemieux C."/>
        </authorList>
    </citation>
    <scope>NUCLEOTIDE SEQUENCE [LARGE SCALE GENOMIC DNA]</scope>
    <source>
        <strain evidence="4 5">CCMP1205</strain>
    </source>
</reference>
<evidence type="ECO:0000259" key="3">
    <source>
        <dbReference type="Pfam" id="PF13519"/>
    </source>
</evidence>
<evidence type="ECO:0000313" key="5">
    <source>
        <dbReference type="Proteomes" id="UP000316726"/>
    </source>
</evidence>
<feature type="compositionally biased region" description="Polar residues" evidence="1">
    <location>
        <begin position="541"/>
        <end position="552"/>
    </location>
</feature>
<dbReference type="InterPro" id="IPR002035">
    <property type="entry name" value="VWF_A"/>
</dbReference>
<gene>
    <name evidence="4" type="ORF">A3770_05p35910</name>
</gene>
<dbReference type="Gene3D" id="3.40.50.410">
    <property type="entry name" value="von Willebrand factor, type A domain"/>
    <property type="match status" value="1"/>
</dbReference>
<feature type="region of interest" description="Disordered" evidence="1">
    <location>
        <begin position="485"/>
        <end position="511"/>
    </location>
</feature>